<keyword evidence="7 13" id="KW-0812">Transmembrane</keyword>
<feature type="transmembrane region" description="Helical" evidence="13">
    <location>
        <begin position="12"/>
        <end position="30"/>
    </location>
</feature>
<dbReference type="InterPro" id="IPR036097">
    <property type="entry name" value="HisK_dim/P_sf"/>
</dbReference>
<dbReference type="InterPro" id="IPR003661">
    <property type="entry name" value="HisK_dim/P_dom"/>
</dbReference>
<dbReference type="FunFam" id="3.30.565.10:FF:000010">
    <property type="entry name" value="Sensor histidine kinase RcsC"/>
    <property type="match status" value="1"/>
</dbReference>
<dbReference type="Pfam" id="PF00072">
    <property type="entry name" value="Response_reg"/>
    <property type="match status" value="1"/>
</dbReference>
<keyword evidence="4" id="KW-1003">Cell membrane</keyword>
<dbReference type="eggNOG" id="COG2770">
    <property type="taxonomic scope" value="Bacteria"/>
</dbReference>
<feature type="transmembrane region" description="Helical" evidence="13">
    <location>
        <begin position="318"/>
        <end position="338"/>
    </location>
</feature>
<comment type="catalytic activity">
    <reaction evidence="1">
        <text>ATP + protein L-histidine = ADP + protein N-phospho-L-histidine.</text>
        <dbReference type="EC" id="2.7.13.3"/>
    </reaction>
</comment>
<keyword evidence="19" id="KW-1185">Reference proteome</keyword>
<evidence type="ECO:0000256" key="3">
    <source>
        <dbReference type="ARBA" id="ARBA00012438"/>
    </source>
</evidence>
<dbReference type="Gene3D" id="6.10.340.10">
    <property type="match status" value="1"/>
</dbReference>
<dbReference type="PANTHER" id="PTHR45339:SF3">
    <property type="entry name" value="HISTIDINE KINASE"/>
    <property type="match status" value="1"/>
</dbReference>
<dbReference type="InterPro" id="IPR048760">
    <property type="entry name" value="VP0354-like_sensor_dom"/>
</dbReference>
<feature type="domain" description="Response regulatory" evidence="15">
    <location>
        <begin position="962"/>
        <end position="1080"/>
    </location>
</feature>
<dbReference type="Proteomes" id="UP000002586">
    <property type="component" value="Chromosome"/>
</dbReference>
<accession>A0L524</accession>
<organism evidence="18 19">
    <name type="scientific">Magnetococcus marinus (strain ATCC BAA-1437 / JCM 17883 / MC-1)</name>
    <dbReference type="NCBI Taxonomy" id="156889"/>
    <lineage>
        <taxon>Bacteria</taxon>
        <taxon>Pseudomonadati</taxon>
        <taxon>Pseudomonadota</taxon>
        <taxon>Magnetococcia</taxon>
        <taxon>Magnetococcales</taxon>
        <taxon>Magnetococcaceae</taxon>
        <taxon>Magnetococcus</taxon>
    </lineage>
</organism>
<dbReference type="SUPFAM" id="SSF158472">
    <property type="entry name" value="HAMP domain-like"/>
    <property type="match status" value="1"/>
</dbReference>
<evidence type="ECO:0000313" key="18">
    <source>
        <dbReference type="EMBL" id="ABK43067.1"/>
    </source>
</evidence>
<sequence precursor="true">MLPFSLPIRYAFYAFVLMGGGLLSIASYGFQQASALLALQTAQMVTSHVTNEISFLRDTIVQMRQDMDILLHSPVLLDYLDNPQGSPAPLSEQMIGIMQNRPSYAQFRLICIEDEGKEKIRIERRIGNIIATLVPAQLQTKGNRPYYKTALELPRGRDTISPIELNQEHGQVEHPIRPVMRLSTPVYDSHNLIRGVMVINLDFSQVVKRLATLDNRVSIRLIYPNGEYLYHPDATRMFTLSQGGPAGLFQEYPQLTWPDFNTLIEGEPFLIPLKAQHKLIAGQLIHLDSQQRSPPLIVLGVTSDRMLQLLTNQLAHKLTLIVLALVTLLTLLTAWMAYRLWAPLRDLTESAHMLAKSLHEGSIPHQNRQDEVGTLARAIHLLLQRLQHIHQRTQRFNEQLQTEVAQRTTALQETIALADERRSLLAEVQSMARIGGCAWDPTHDQLSVTEAFLQLTNSYGAPPTTLQDLLDLYGIEDRERLQHMLEIALQSGLKGDMVASLGGHNQLWLRTLLQPIRQGPATIKIHIVIQDITREHLIQEAHTREERRNTWLLKLNEVAYASGDALMELALQGAITLSASPQAFFIWMDSSLNHICQERLYPAPRDPAAVDRYRPARFAPSQQAFISKESVLHHAQAATDQPALVLPLFEDRQVIALLGVLGASTPYDNRDIQHLHYFAQGLWRVLQRRRDQEMVKQATAEAQRANAVKGRFLANMSHEIRTPMNAIMGFTELSLTQHPPAPHDRHLQAIRTASQTLLALLNDVLDFSKIDAEQLALEQIPFSPTEQLQQIAQMLAPQAQAKGLHFHTFQQGSMPTLLLGDALRLRQVLINLVSNAIKFTHQGKVVLGMYGNEPTPEGRCLLRFEVIDSGIGIEASQQERLFQPFVQGDLSTTRTYGGSGLGLAISKRLVHLMGGEMQLESTLGAGSKFSCLLPFSLCKDDLAKSLTPSAQTLSIPHWPDVTLLVAEDNRLNREMLQELLARAQIGCLHAVNGTEAVAMLERDNFPLHGVLMDMQMPQMDGLTATQLIRLHHPKGTLPIIAMTANGTAADRQRCLEAGMDDCLIKPIDMQTLYSTLRLWLPEPQGEEDPYQQPLLASQQRWQQWQPDPQLIDKQDLFLRLGGDFDRLMNRLGYFATECERYFTPLTHAYTERDTTTVLSAAHAMKGIAKNLSLLQLADYLERLEAMVQQHGCDAPGLSSLWQHLLTCQQATCLAMPAQLPPATTPPSPQLEADMTQFMALLNDNDLQAKALLQQLFPLLQQRGQGQLAADLENALAQFDFAQARALLQNPNPSYNPLKPAVP</sequence>
<dbReference type="PRINTS" id="PR00344">
    <property type="entry name" value="BCTRLSENSOR"/>
</dbReference>
<dbReference type="PROSITE" id="PS50110">
    <property type="entry name" value="RESPONSE_REGULATORY"/>
    <property type="match status" value="1"/>
</dbReference>
<evidence type="ECO:0000256" key="12">
    <source>
        <dbReference type="PROSITE-ProRule" id="PRU00169"/>
    </source>
</evidence>
<keyword evidence="8 18" id="KW-0418">Kinase</keyword>
<dbReference type="eggNOG" id="COG2205">
    <property type="taxonomic scope" value="Bacteria"/>
</dbReference>
<dbReference type="GO" id="GO:0005524">
    <property type="term" value="F:ATP binding"/>
    <property type="evidence" value="ECO:0007669"/>
    <property type="project" value="UniProtKB-KW"/>
</dbReference>
<dbReference type="Gene3D" id="1.10.287.130">
    <property type="match status" value="1"/>
</dbReference>
<dbReference type="SMART" id="SM00387">
    <property type="entry name" value="HATPase_c"/>
    <property type="match status" value="1"/>
</dbReference>
<keyword evidence="10" id="KW-0902">Two-component regulatory system</keyword>
<dbReference type="Pfam" id="PF00512">
    <property type="entry name" value="HisKA"/>
    <property type="match status" value="1"/>
</dbReference>
<dbReference type="KEGG" id="mgm:Mmc1_0542"/>
<dbReference type="InterPro" id="IPR036890">
    <property type="entry name" value="HATPase_C_sf"/>
</dbReference>
<keyword evidence="13" id="KW-0472">Membrane</keyword>
<dbReference type="SUPFAM" id="SSF52172">
    <property type="entry name" value="CheY-like"/>
    <property type="match status" value="1"/>
</dbReference>
<reference evidence="19" key="1">
    <citation type="journal article" date="2009" name="Appl. Environ. Microbiol.">
        <title>Complete genome sequence of the chemolithoautotrophic marine magnetotactic coccus strain MC-1.</title>
        <authorList>
            <person name="Schubbe S."/>
            <person name="Williams T.J."/>
            <person name="Xie G."/>
            <person name="Kiss H.E."/>
            <person name="Brettin T.S."/>
            <person name="Martinez D."/>
            <person name="Ross C.A."/>
            <person name="Schuler D."/>
            <person name="Cox B.L."/>
            <person name="Nealson K.H."/>
            <person name="Bazylinski D.A."/>
        </authorList>
    </citation>
    <scope>NUCLEOTIDE SEQUENCE [LARGE SCALE GENOMIC DNA]</scope>
    <source>
        <strain evidence="19">ATCC BAA-1437 / JCM 17883 / MC-1</strain>
    </source>
</reference>
<dbReference type="InterPro" id="IPR029151">
    <property type="entry name" value="Sensor-like_sf"/>
</dbReference>
<dbReference type="EC" id="2.7.13.3" evidence="3"/>
<evidence type="ECO:0000256" key="11">
    <source>
        <dbReference type="PROSITE-ProRule" id="PRU00110"/>
    </source>
</evidence>
<evidence type="ECO:0000259" key="17">
    <source>
        <dbReference type="PROSITE" id="PS50894"/>
    </source>
</evidence>
<comment type="subcellular location">
    <subcellularLocation>
        <location evidence="2">Cell membrane</location>
        <topology evidence="2">Multi-pass membrane protein</topology>
    </subcellularLocation>
</comment>
<dbReference type="InterPro" id="IPR003660">
    <property type="entry name" value="HAMP_dom"/>
</dbReference>
<evidence type="ECO:0000313" key="19">
    <source>
        <dbReference type="Proteomes" id="UP000002586"/>
    </source>
</evidence>
<dbReference type="Gene3D" id="1.20.120.160">
    <property type="entry name" value="HPT domain"/>
    <property type="match status" value="1"/>
</dbReference>
<dbReference type="PROSITE" id="PS50885">
    <property type="entry name" value="HAMP"/>
    <property type="match status" value="1"/>
</dbReference>
<dbReference type="InterPro" id="IPR001789">
    <property type="entry name" value="Sig_transdc_resp-reg_receiver"/>
</dbReference>
<dbReference type="InterPro" id="IPR004358">
    <property type="entry name" value="Sig_transdc_His_kin-like_C"/>
</dbReference>
<dbReference type="PANTHER" id="PTHR45339">
    <property type="entry name" value="HYBRID SIGNAL TRANSDUCTION HISTIDINE KINASE J"/>
    <property type="match status" value="1"/>
</dbReference>
<keyword evidence="9 13" id="KW-1133">Transmembrane helix</keyword>
<dbReference type="SUPFAM" id="SSF47384">
    <property type="entry name" value="Homodimeric domain of signal transducing histidine kinase"/>
    <property type="match status" value="1"/>
</dbReference>
<feature type="modified residue" description="4-aspartylphosphate" evidence="12">
    <location>
        <position position="1013"/>
    </location>
</feature>
<evidence type="ECO:0000256" key="2">
    <source>
        <dbReference type="ARBA" id="ARBA00004651"/>
    </source>
</evidence>
<protein>
    <recommendedName>
        <fullName evidence="3">histidine kinase</fullName>
        <ecNumber evidence="3">2.7.13.3</ecNumber>
    </recommendedName>
</protein>
<name>A0L524_MAGMM</name>
<feature type="modified residue" description="Phosphohistidine" evidence="11">
    <location>
        <position position="1162"/>
    </location>
</feature>
<evidence type="ECO:0000256" key="6">
    <source>
        <dbReference type="ARBA" id="ARBA00022679"/>
    </source>
</evidence>
<dbReference type="GO" id="GO:0000155">
    <property type="term" value="F:phosphorelay sensor kinase activity"/>
    <property type="evidence" value="ECO:0007669"/>
    <property type="project" value="InterPro"/>
</dbReference>
<dbReference type="EMBL" id="CP000471">
    <property type="protein sequence ID" value="ABK43067.1"/>
    <property type="molecule type" value="Genomic_DNA"/>
</dbReference>
<dbReference type="InterPro" id="IPR036641">
    <property type="entry name" value="HPT_dom_sf"/>
</dbReference>
<dbReference type="STRING" id="156889.Mmc1_0542"/>
<evidence type="ECO:0000259" key="14">
    <source>
        <dbReference type="PROSITE" id="PS50109"/>
    </source>
</evidence>
<evidence type="ECO:0000256" key="1">
    <source>
        <dbReference type="ARBA" id="ARBA00000085"/>
    </source>
</evidence>
<dbReference type="GO" id="GO:0005886">
    <property type="term" value="C:plasma membrane"/>
    <property type="evidence" value="ECO:0007669"/>
    <property type="project" value="UniProtKB-SubCell"/>
</dbReference>
<evidence type="ECO:0000259" key="16">
    <source>
        <dbReference type="PROSITE" id="PS50885"/>
    </source>
</evidence>
<dbReference type="SMART" id="SM00448">
    <property type="entry name" value="REC"/>
    <property type="match status" value="1"/>
</dbReference>
<keyword evidence="6" id="KW-0808">Transferase</keyword>
<evidence type="ECO:0000256" key="13">
    <source>
        <dbReference type="SAM" id="Phobius"/>
    </source>
</evidence>
<dbReference type="PROSITE" id="PS50109">
    <property type="entry name" value="HIS_KIN"/>
    <property type="match status" value="1"/>
</dbReference>
<dbReference type="Pfam" id="PF21623">
    <property type="entry name" value="HK_sensor_dom_bact"/>
    <property type="match status" value="1"/>
</dbReference>
<dbReference type="PROSITE" id="PS50894">
    <property type="entry name" value="HPT"/>
    <property type="match status" value="1"/>
</dbReference>
<dbReference type="InterPro" id="IPR008207">
    <property type="entry name" value="Sig_transdc_His_kin_Hpt_dom"/>
</dbReference>
<dbReference type="RefSeq" id="WP_011712234.1">
    <property type="nucleotide sequence ID" value="NC_008576.1"/>
</dbReference>
<dbReference type="eggNOG" id="COG0784">
    <property type="taxonomic scope" value="Bacteria"/>
</dbReference>
<keyword evidence="5 12" id="KW-0597">Phosphoprotein</keyword>
<evidence type="ECO:0000256" key="8">
    <source>
        <dbReference type="ARBA" id="ARBA00022777"/>
    </source>
</evidence>
<feature type="domain" description="HAMP" evidence="16">
    <location>
        <begin position="338"/>
        <end position="391"/>
    </location>
</feature>
<dbReference type="CDD" id="cd00082">
    <property type="entry name" value="HisKA"/>
    <property type="match status" value="1"/>
</dbReference>
<evidence type="ECO:0000256" key="5">
    <source>
        <dbReference type="ARBA" id="ARBA00022553"/>
    </source>
</evidence>
<evidence type="ECO:0000256" key="7">
    <source>
        <dbReference type="ARBA" id="ARBA00022692"/>
    </source>
</evidence>
<dbReference type="InterPro" id="IPR011006">
    <property type="entry name" value="CheY-like_superfamily"/>
</dbReference>
<dbReference type="CDD" id="cd17546">
    <property type="entry name" value="REC_hyHK_CKI1_RcsC-like"/>
    <property type="match status" value="1"/>
</dbReference>
<dbReference type="CDD" id="cd16922">
    <property type="entry name" value="HATPase_EvgS-ArcB-TorS-like"/>
    <property type="match status" value="1"/>
</dbReference>
<feature type="domain" description="Histidine kinase" evidence="14">
    <location>
        <begin position="715"/>
        <end position="937"/>
    </location>
</feature>
<proteinExistence type="predicted"/>
<dbReference type="Gene3D" id="3.40.50.2300">
    <property type="match status" value="1"/>
</dbReference>
<dbReference type="SMART" id="SM00304">
    <property type="entry name" value="HAMP"/>
    <property type="match status" value="1"/>
</dbReference>
<evidence type="ECO:0000259" key="15">
    <source>
        <dbReference type="PROSITE" id="PS50110"/>
    </source>
</evidence>
<dbReference type="InterPro" id="IPR003594">
    <property type="entry name" value="HATPase_dom"/>
</dbReference>
<dbReference type="OrthoDB" id="9801651at2"/>
<dbReference type="SMART" id="SM00388">
    <property type="entry name" value="HisKA"/>
    <property type="match status" value="1"/>
</dbReference>
<dbReference type="InterPro" id="IPR005467">
    <property type="entry name" value="His_kinase_dom"/>
</dbReference>
<evidence type="ECO:0000256" key="10">
    <source>
        <dbReference type="ARBA" id="ARBA00023012"/>
    </source>
</evidence>
<dbReference type="HOGENOM" id="CLU_000445_124_0_5"/>
<evidence type="ECO:0000256" key="4">
    <source>
        <dbReference type="ARBA" id="ARBA00022475"/>
    </source>
</evidence>
<dbReference type="Pfam" id="PF00672">
    <property type="entry name" value="HAMP"/>
    <property type="match status" value="1"/>
</dbReference>
<dbReference type="SUPFAM" id="SSF55874">
    <property type="entry name" value="ATPase domain of HSP90 chaperone/DNA topoisomerase II/histidine kinase"/>
    <property type="match status" value="1"/>
</dbReference>
<dbReference type="Gene3D" id="3.30.450.20">
    <property type="entry name" value="PAS domain"/>
    <property type="match status" value="1"/>
</dbReference>
<gene>
    <name evidence="18" type="ordered locus">Mmc1_0542</name>
</gene>
<reference evidence="18 19" key="2">
    <citation type="journal article" date="2012" name="Int. J. Syst. Evol. Microbiol.">
        <title>Magnetococcus marinus gen. nov., sp. nov., a marine, magnetotactic bacterium that represents a novel lineage (Magnetococcaceae fam. nov.; Magnetococcales ord. nov.) at the base of the Alphaproteobacteria.</title>
        <authorList>
            <person name="Bazylinski D.A."/>
            <person name="Williams T.J."/>
            <person name="Lefevre C.T."/>
            <person name="Berg R.J."/>
            <person name="Zhang C.L."/>
            <person name="Bowser S.S."/>
            <person name="Dean A.J."/>
            <person name="Beveridge T.J."/>
        </authorList>
    </citation>
    <scope>NUCLEOTIDE SEQUENCE [LARGE SCALE GENOMIC DNA]</scope>
    <source>
        <strain evidence="19">ATCC BAA-1437 / JCM 17883 / MC-1</strain>
    </source>
</reference>
<dbReference type="SUPFAM" id="SSF103190">
    <property type="entry name" value="Sensory domain-like"/>
    <property type="match status" value="1"/>
</dbReference>
<dbReference type="Gene3D" id="3.30.565.10">
    <property type="entry name" value="Histidine kinase-like ATPase, C-terminal domain"/>
    <property type="match status" value="1"/>
</dbReference>
<evidence type="ECO:0000256" key="9">
    <source>
        <dbReference type="ARBA" id="ARBA00022989"/>
    </source>
</evidence>
<dbReference type="Pfam" id="PF02518">
    <property type="entry name" value="HATPase_c"/>
    <property type="match status" value="1"/>
</dbReference>
<dbReference type="SUPFAM" id="SSF47226">
    <property type="entry name" value="Histidine-containing phosphotransfer domain, HPT domain"/>
    <property type="match status" value="1"/>
</dbReference>
<dbReference type="eggNOG" id="COG2198">
    <property type="taxonomic scope" value="Bacteria"/>
</dbReference>
<feature type="domain" description="HPt" evidence="17">
    <location>
        <begin position="1123"/>
        <end position="1222"/>
    </location>
</feature>